<dbReference type="PANTHER" id="PTHR43744:SF8">
    <property type="entry name" value="SN-GLYCEROL-3-PHOSPHATE TRANSPORT SYSTEM PERMEASE PROTEIN UGPE"/>
    <property type="match status" value="1"/>
</dbReference>
<evidence type="ECO:0000256" key="4">
    <source>
        <dbReference type="ARBA" id="ARBA00022448"/>
    </source>
</evidence>
<gene>
    <name evidence="10 12" type="primary">ugpE</name>
    <name evidence="12" type="ORF">O1D97_13530</name>
</gene>
<dbReference type="CDD" id="cd06261">
    <property type="entry name" value="TM_PBP2"/>
    <property type="match status" value="1"/>
</dbReference>
<feature type="transmembrane region" description="Helical" evidence="9">
    <location>
        <begin position="248"/>
        <end position="267"/>
    </location>
</feature>
<evidence type="ECO:0000256" key="2">
    <source>
        <dbReference type="ARBA" id="ARBA00011557"/>
    </source>
</evidence>
<protein>
    <recommendedName>
        <fullName evidence="3 10">sn-glycerol-3-phosphate transport system permease protein UgpE</fullName>
    </recommendedName>
</protein>
<keyword evidence="13" id="KW-1185">Reference proteome</keyword>
<evidence type="ECO:0000256" key="1">
    <source>
        <dbReference type="ARBA" id="ARBA00004651"/>
    </source>
</evidence>
<reference evidence="12" key="1">
    <citation type="submission" date="2022-12" db="EMBL/GenBank/DDBJ databases">
        <title>Marinomonas 15G1-11 sp. nov, isolated from marine algae.</title>
        <authorList>
            <person name="Butt M."/>
            <person name="Choi D.G."/>
            <person name="Kim J.M."/>
            <person name="Lee J.K."/>
            <person name="Baek J.H."/>
            <person name="Jeon C.O."/>
        </authorList>
    </citation>
    <scope>NUCLEOTIDE SEQUENCE</scope>
    <source>
        <strain evidence="12">15G1-11</strain>
    </source>
</reference>
<dbReference type="NCBIfam" id="NF008210">
    <property type="entry name" value="PRK10973.1"/>
    <property type="match status" value="1"/>
</dbReference>
<dbReference type="Gene3D" id="1.10.3720.10">
    <property type="entry name" value="MetI-like"/>
    <property type="match status" value="1"/>
</dbReference>
<dbReference type="RefSeq" id="WP_269126347.1">
    <property type="nucleotide sequence ID" value="NZ_JAPUBN010000018.1"/>
</dbReference>
<comment type="function">
    <text evidence="10">Part of the ABC transporter complex UgpBAEC involved in sn-glycerol-3-phosphate (G3P) import. Probably responsible for the translocation of the substrate across the membrane.</text>
</comment>
<dbReference type="EMBL" id="JAPUBN010000018">
    <property type="protein sequence ID" value="MCZ2722603.1"/>
    <property type="molecule type" value="Genomic_DNA"/>
</dbReference>
<keyword evidence="5 10" id="KW-1003">Cell membrane</keyword>
<organism evidence="12 13">
    <name type="scientific">Marinomonas phaeophyticola</name>
    <dbReference type="NCBI Taxonomy" id="3004091"/>
    <lineage>
        <taxon>Bacteria</taxon>
        <taxon>Pseudomonadati</taxon>
        <taxon>Pseudomonadota</taxon>
        <taxon>Gammaproteobacteria</taxon>
        <taxon>Oceanospirillales</taxon>
        <taxon>Oceanospirillaceae</taxon>
        <taxon>Marinomonas</taxon>
    </lineage>
</organism>
<comment type="subunit">
    <text evidence="2 10">The complex is composed of two ATP-binding proteins (UgpC), two transmembrane proteins (UgpA and UgpE) and a solute-binding protein (UgpB).</text>
</comment>
<comment type="similarity">
    <text evidence="9">Belongs to the binding-protein-dependent transport system permease family.</text>
</comment>
<keyword evidence="4 9" id="KW-0813">Transport</keyword>
<dbReference type="Proteomes" id="UP001149719">
    <property type="component" value="Unassembled WGS sequence"/>
</dbReference>
<dbReference type="PANTHER" id="PTHR43744">
    <property type="entry name" value="ABC TRANSPORTER PERMEASE PROTEIN MG189-RELATED-RELATED"/>
    <property type="match status" value="1"/>
</dbReference>
<dbReference type="Pfam" id="PF00528">
    <property type="entry name" value="BPD_transp_1"/>
    <property type="match status" value="1"/>
</dbReference>
<evidence type="ECO:0000256" key="9">
    <source>
        <dbReference type="RuleBase" id="RU363032"/>
    </source>
</evidence>
<evidence type="ECO:0000313" key="13">
    <source>
        <dbReference type="Proteomes" id="UP001149719"/>
    </source>
</evidence>
<evidence type="ECO:0000256" key="5">
    <source>
        <dbReference type="ARBA" id="ARBA00022475"/>
    </source>
</evidence>
<comment type="caution">
    <text evidence="10">Lacks conserved residue(s) required for the propagation of feature annotation.</text>
</comment>
<dbReference type="InterPro" id="IPR000515">
    <property type="entry name" value="MetI-like"/>
</dbReference>
<feature type="transmembrane region" description="Helical" evidence="9">
    <location>
        <begin position="143"/>
        <end position="163"/>
    </location>
</feature>
<evidence type="ECO:0000256" key="10">
    <source>
        <dbReference type="RuleBase" id="RU363056"/>
    </source>
</evidence>
<feature type="transmembrane region" description="Helical" evidence="9">
    <location>
        <begin position="113"/>
        <end position="131"/>
    </location>
</feature>
<evidence type="ECO:0000313" key="12">
    <source>
        <dbReference type="EMBL" id="MCZ2722603.1"/>
    </source>
</evidence>
<comment type="caution">
    <text evidence="12">The sequence shown here is derived from an EMBL/GenBank/DDBJ whole genome shotgun (WGS) entry which is preliminary data.</text>
</comment>
<evidence type="ECO:0000256" key="3">
    <source>
        <dbReference type="ARBA" id="ARBA00020515"/>
    </source>
</evidence>
<keyword evidence="7 9" id="KW-1133">Transmembrane helix</keyword>
<feature type="transmembrane region" description="Helical" evidence="9">
    <location>
        <begin position="7"/>
        <end position="31"/>
    </location>
</feature>
<evidence type="ECO:0000256" key="8">
    <source>
        <dbReference type="ARBA" id="ARBA00023136"/>
    </source>
</evidence>
<proteinExistence type="inferred from homology"/>
<dbReference type="InterPro" id="IPR035906">
    <property type="entry name" value="MetI-like_sf"/>
</dbReference>
<dbReference type="SUPFAM" id="SSF161098">
    <property type="entry name" value="MetI-like"/>
    <property type="match status" value="1"/>
</dbReference>
<comment type="subcellular location">
    <subcellularLocation>
        <location evidence="10">Cell inner membrane</location>
        <topology evidence="10">Multi-pass membrane protein</topology>
    </subcellularLocation>
    <subcellularLocation>
        <location evidence="1 9">Cell membrane</location>
        <topology evidence="1 9">Multi-pass membrane protein</topology>
    </subcellularLocation>
</comment>
<feature type="domain" description="ABC transmembrane type-1" evidence="11">
    <location>
        <begin position="78"/>
        <end position="269"/>
    </location>
</feature>
<keyword evidence="6 9" id="KW-0812">Transmembrane</keyword>
<sequence>MIENRPWLTVLSHIILLLGVCAVALPIWIALVASTHTPEAFVQGVIPLWFGDHGAETWGKVLFSAAGNGVDVPVWFMMMNSLIMALAIAFGKIAISIISAYAIVFFRFPMRSLCFWIIFMTLMLPVEVRIMPTYQVISDLSLLNSYTGLALPLIASATATFLFRQSFLTIPGELVEAARIDGAGPWRFFFDILLPMSRTNIAALFVILFIYGWNQYLWPLLITTDDAYFTLVMSIKRMVSVADGAIEWNSVMATTMLAMLPPVIVVVGMQKLFVKGLVDSEK</sequence>
<evidence type="ECO:0000256" key="7">
    <source>
        <dbReference type="ARBA" id="ARBA00022989"/>
    </source>
</evidence>
<feature type="transmembrane region" description="Helical" evidence="9">
    <location>
        <begin position="82"/>
        <end position="106"/>
    </location>
</feature>
<evidence type="ECO:0000259" key="11">
    <source>
        <dbReference type="PROSITE" id="PS50928"/>
    </source>
</evidence>
<keyword evidence="10" id="KW-0997">Cell inner membrane</keyword>
<keyword evidence="8 9" id="KW-0472">Membrane</keyword>
<dbReference type="PROSITE" id="PS50928">
    <property type="entry name" value="ABC_TM1"/>
    <property type="match status" value="1"/>
</dbReference>
<accession>A0ABT4JW54</accession>
<name>A0ABT4JW54_9GAMM</name>
<evidence type="ECO:0000256" key="6">
    <source>
        <dbReference type="ARBA" id="ARBA00022692"/>
    </source>
</evidence>